<evidence type="ECO:0000313" key="2">
    <source>
        <dbReference type="Proteomes" id="UP001060583"/>
    </source>
</evidence>
<dbReference type="InterPro" id="IPR021739">
    <property type="entry name" value="SaV-like"/>
</dbReference>
<evidence type="ECO:0000313" key="1">
    <source>
        <dbReference type="EMBL" id="UXQ88719.1"/>
    </source>
</evidence>
<dbReference type="EMBL" id="ON461912">
    <property type="protein sequence ID" value="UXQ88719.1"/>
    <property type="molecule type" value="Genomic_DNA"/>
</dbReference>
<sequence>MLQTGSLVRRKAEYRDSNWKDYCKRRGFKADEVLTVDRVVNNYTVYFQGADANLGGWSARYFEKVEVTTPEHHPLCDYMTSNCVEKCDCKTEWFKERIAKMEKEEASNNMVTQPKHYEFFEGVEAITVIARSMTEKQFAGYCMGNALKYRLRAGKKFNTEEDLKKADYYKELFQKHRHECIDEDI</sequence>
<name>A0A977TGP1_9CAUD</name>
<protein>
    <recommendedName>
        <fullName evidence="3">Nucleotide kinase</fullName>
    </recommendedName>
</protein>
<dbReference type="Pfam" id="PF11753">
    <property type="entry name" value="DUF3310"/>
    <property type="match status" value="1"/>
</dbReference>
<proteinExistence type="predicted"/>
<evidence type="ECO:0008006" key="3">
    <source>
        <dbReference type="Google" id="ProtNLM"/>
    </source>
</evidence>
<keyword evidence="2" id="KW-1185">Reference proteome</keyword>
<accession>A0A977TGP1</accession>
<organism evidence="1 2">
    <name type="scientific">Salmonella phage PST_H2</name>
    <dbReference type="NCBI Taxonomy" id="2978975"/>
    <lineage>
        <taxon>Viruses</taxon>
        <taxon>Duplodnaviria</taxon>
        <taxon>Heunggongvirae</taxon>
        <taxon>Uroviricota</taxon>
        <taxon>Caudoviricetes</taxon>
        <taxon>Autographivirales</taxon>
        <taxon>Autosignataviridae</taxon>
        <taxon>Molineuxvirinae</taxon>
        <taxon>Guangxivirus</taxon>
        <taxon>Guangxivirus PSTH2</taxon>
    </lineage>
</organism>
<reference evidence="1" key="1">
    <citation type="submission" date="2022-05" db="EMBL/GenBank/DDBJ databases">
        <authorList>
            <person name="Ma D."/>
        </authorList>
    </citation>
    <scope>NUCLEOTIDE SEQUENCE</scope>
</reference>
<dbReference type="Proteomes" id="UP001060583">
    <property type="component" value="Segment"/>
</dbReference>